<dbReference type="PANTHER" id="PTHR43861">
    <property type="entry name" value="TRANS-ACONITATE 2-METHYLTRANSFERASE-RELATED"/>
    <property type="match status" value="1"/>
</dbReference>
<evidence type="ECO:0000259" key="1">
    <source>
        <dbReference type="Pfam" id="PF13847"/>
    </source>
</evidence>
<dbReference type="EMBL" id="JAGGLI010000029">
    <property type="protein sequence ID" value="MBP2028460.1"/>
    <property type="molecule type" value="Genomic_DNA"/>
</dbReference>
<evidence type="ECO:0000313" key="3">
    <source>
        <dbReference type="Proteomes" id="UP001314903"/>
    </source>
</evidence>
<dbReference type="RefSeq" id="WP_209661510.1">
    <property type="nucleotide sequence ID" value="NZ_JAGGLI010000029.1"/>
</dbReference>
<keyword evidence="3" id="KW-1185">Reference proteome</keyword>
<dbReference type="CDD" id="cd02440">
    <property type="entry name" value="AdoMet_MTases"/>
    <property type="match status" value="1"/>
</dbReference>
<reference evidence="2 3" key="1">
    <citation type="submission" date="2021-03" db="EMBL/GenBank/DDBJ databases">
        <title>Genomic Encyclopedia of Type Strains, Phase IV (KMG-IV): sequencing the most valuable type-strain genomes for metagenomic binning, comparative biology and taxonomic classification.</title>
        <authorList>
            <person name="Goeker M."/>
        </authorList>
    </citation>
    <scope>NUCLEOTIDE SEQUENCE [LARGE SCALE GENOMIC DNA]</scope>
    <source>
        <strain evidence="2 3">DSM 27512</strain>
    </source>
</reference>
<sequence length="227" mass="26433">MSNSTIWNFWAKRYENLWVQKVSLAPTRAKVIEELREIITEKDKVYRILDIGCGTGQLILDIKRSFKEFDLEIHGIDFSEKMIESAKENLKASEVFSKENNKIKEICDDESLLNVMDTADLNKIHKKFHIITCTHSFPYYKNQRKVLMDMGSLLDENGTLIIANASENTAYDKVAMKLVKLTTGKATYPSIEKMNSMKPKELILKNIIKIKERFFMPSIILFRWKKV</sequence>
<proteinExistence type="predicted"/>
<name>A0ABS4KL37_9FIRM</name>
<feature type="domain" description="Methyltransferase" evidence="1">
    <location>
        <begin position="43"/>
        <end position="170"/>
    </location>
</feature>
<dbReference type="Pfam" id="PF13847">
    <property type="entry name" value="Methyltransf_31"/>
    <property type="match status" value="1"/>
</dbReference>
<protein>
    <submittedName>
        <fullName evidence="2">Ubiquinone/menaquinone biosynthesis C-methylase UbiE</fullName>
    </submittedName>
</protein>
<dbReference type="Proteomes" id="UP001314903">
    <property type="component" value="Unassembled WGS sequence"/>
</dbReference>
<organism evidence="2 3">
    <name type="scientific">Acetoanaerobium pronyense</name>
    <dbReference type="NCBI Taxonomy" id="1482736"/>
    <lineage>
        <taxon>Bacteria</taxon>
        <taxon>Bacillati</taxon>
        <taxon>Bacillota</taxon>
        <taxon>Clostridia</taxon>
        <taxon>Peptostreptococcales</taxon>
        <taxon>Filifactoraceae</taxon>
        <taxon>Acetoanaerobium</taxon>
    </lineage>
</organism>
<dbReference type="InterPro" id="IPR025714">
    <property type="entry name" value="Methyltranfer_dom"/>
</dbReference>
<dbReference type="SUPFAM" id="SSF53335">
    <property type="entry name" value="S-adenosyl-L-methionine-dependent methyltransferases"/>
    <property type="match status" value="1"/>
</dbReference>
<accession>A0ABS4KL37</accession>
<dbReference type="InterPro" id="IPR029063">
    <property type="entry name" value="SAM-dependent_MTases_sf"/>
</dbReference>
<keyword evidence="2" id="KW-0830">Ubiquinone</keyword>
<evidence type="ECO:0000313" key="2">
    <source>
        <dbReference type="EMBL" id="MBP2028460.1"/>
    </source>
</evidence>
<dbReference type="Gene3D" id="3.40.50.150">
    <property type="entry name" value="Vaccinia Virus protein VP39"/>
    <property type="match status" value="1"/>
</dbReference>
<comment type="caution">
    <text evidence="2">The sequence shown here is derived from an EMBL/GenBank/DDBJ whole genome shotgun (WGS) entry which is preliminary data.</text>
</comment>
<gene>
    <name evidence="2" type="ORF">J2Z35_002263</name>
</gene>